<gene>
    <name evidence="2" type="ORF">SAMN05444377_10750</name>
</gene>
<protein>
    <submittedName>
        <fullName evidence="2">L,D-transpeptidase catalytic domain</fullName>
    </submittedName>
</protein>
<dbReference type="STRING" id="1124188.SAMN05444377_10750"/>
<accession>A0A1M5AYV5</accession>
<sequence>MRGLLFVLSLVLVSFSTVPSPEKMPSFSLSEAQFHFQKLTAQSRSYPSWSCFAYAEQGYQKLVALGKINNPYLTVIDFSLPSTQKRLWVIDMQQLKVVQHTYVAHGRNSGWITPTEFSNTPESQQSSLGFYLTGGTYFGKHGLAMKLKGMEPGFNDKAAERAIVMHGATYVSAQHIQRHQRLGRSQGCPALSQPDAQVIIPTIQNGSCLFIYAPQNSYLEQSTFIAQQSI</sequence>
<feature type="chain" id="PRO_5012115511" evidence="1">
    <location>
        <begin position="20"/>
        <end position="230"/>
    </location>
</feature>
<dbReference type="PANTHER" id="PTHR38477:SF1">
    <property type="entry name" value="MUREIN L,D-TRANSPEPTIDASE CATALYTIC DOMAIN FAMILY PROTEIN"/>
    <property type="match status" value="1"/>
</dbReference>
<organism evidence="2 3">
    <name type="scientific">Flavobacterium fontis</name>
    <dbReference type="NCBI Taxonomy" id="1124188"/>
    <lineage>
        <taxon>Bacteria</taxon>
        <taxon>Pseudomonadati</taxon>
        <taxon>Bacteroidota</taxon>
        <taxon>Flavobacteriia</taxon>
        <taxon>Flavobacteriales</taxon>
        <taxon>Flavobacteriaceae</taxon>
        <taxon>Flavobacterium</taxon>
    </lineage>
</organism>
<dbReference type="Pfam" id="PF13645">
    <property type="entry name" value="YkuD_2"/>
    <property type="match status" value="1"/>
</dbReference>
<feature type="signal peptide" evidence="1">
    <location>
        <begin position="1"/>
        <end position="19"/>
    </location>
</feature>
<dbReference type="PANTHER" id="PTHR38477">
    <property type="entry name" value="HYPOTHETICAL EXPORTED PROTEIN"/>
    <property type="match status" value="1"/>
</dbReference>
<evidence type="ECO:0000313" key="2">
    <source>
        <dbReference type="EMBL" id="SHF35415.1"/>
    </source>
</evidence>
<name>A0A1M5AYV5_9FLAO</name>
<dbReference type="AlphaFoldDB" id="A0A1M5AYV5"/>
<dbReference type="InterPro" id="IPR032676">
    <property type="entry name" value="YkuD_2"/>
</dbReference>
<proteinExistence type="predicted"/>
<evidence type="ECO:0000313" key="3">
    <source>
        <dbReference type="Proteomes" id="UP000184147"/>
    </source>
</evidence>
<dbReference type="RefSeq" id="WP_073363029.1">
    <property type="nucleotide sequence ID" value="NZ_FQVQ01000007.1"/>
</dbReference>
<dbReference type="Proteomes" id="UP000184147">
    <property type="component" value="Unassembled WGS sequence"/>
</dbReference>
<reference evidence="2 3" key="1">
    <citation type="submission" date="2016-11" db="EMBL/GenBank/DDBJ databases">
        <authorList>
            <person name="Jaros S."/>
            <person name="Januszkiewicz K."/>
            <person name="Wedrychowicz H."/>
        </authorList>
    </citation>
    <scope>NUCLEOTIDE SEQUENCE [LARGE SCALE GENOMIC DNA]</scope>
    <source>
        <strain evidence="2 3">DSM 25660</strain>
    </source>
</reference>
<evidence type="ECO:0000256" key="1">
    <source>
        <dbReference type="SAM" id="SignalP"/>
    </source>
</evidence>
<dbReference type="OrthoDB" id="9815195at2"/>
<keyword evidence="1" id="KW-0732">Signal</keyword>
<keyword evidence="3" id="KW-1185">Reference proteome</keyword>
<dbReference type="EMBL" id="FQVQ01000007">
    <property type="protein sequence ID" value="SHF35415.1"/>
    <property type="molecule type" value="Genomic_DNA"/>
</dbReference>